<feature type="domain" description="Xylose isomerase-like TIM barrel" evidence="1">
    <location>
        <begin position="20"/>
        <end position="323"/>
    </location>
</feature>
<dbReference type="eggNOG" id="COG1082">
    <property type="taxonomic scope" value="Bacteria"/>
</dbReference>
<dbReference type="HOGENOM" id="CLU_061796_1_0_11"/>
<keyword evidence="3" id="KW-1185">Reference proteome</keyword>
<name>A0LVX4_ACIC1</name>
<dbReference type="KEGG" id="ace:Acel_1812"/>
<evidence type="ECO:0000313" key="3">
    <source>
        <dbReference type="Proteomes" id="UP000008221"/>
    </source>
</evidence>
<organism evidence="2 3">
    <name type="scientific">Acidothermus cellulolyticus (strain ATCC 43068 / DSM 8971 / 11B)</name>
    <dbReference type="NCBI Taxonomy" id="351607"/>
    <lineage>
        <taxon>Bacteria</taxon>
        <taxon>Bacillati</taxon>
        <taxon>Actinomycetota</taxon>
        <taxon>Actinomycetes</taxon>
        <taxon>Acidothermales</taxon>
        <taxon>Acidothermaceae</taxon>
        <taxon>Acidothermus</taxon>
    </lineage>
</organism>
<dbReference type="RefSeq" id="WP_011720647.1">
    <property type="nucleotide sequence ID" value="NC_008578.1"/>
</dbReference>
<dbReference type="PANTHER" id="PTHR12110">
    <property type="entry name" value="HYDROXYPYRUVATE ISOMERASE"/>
    <property type="match status" value="1"/>
</dbReference>
<dbReference type="InterPro" id="IPR050312">
    <property type="entry name" value="IolE/XylAMocC-like"/>
</dbReference>
<dbReference type="InParanoid" id="A0LVX4"/>
<dbReference type="Proteomes" id="UP000008221">
    <property type="component" value="Chromosome"/>
</dbReference>
<gene>
    <name evidence="2" type="ordered locus">Acel_1812</name>
</gene>
<accession>A0LVX4</accession>
<reference evidence="2 3" key="1">
    <citation type="journal article" date="2009" name="Genome Res.">
        <title>Complete genome of the cellulolytic thermophile Acidothermus cellulolyticus 11B provides insights into its ecophysiological and evolutionary adaptations.</title>
        <authorList>
            <person name="Barabote R.D."/>
            <person name="Xie G."/>
            <person name="Leu D.H."/>
            <person name="Normand P."/>
            <person name="Necsulea A."/>
            <person name="Daubin V."/>
            <person name="Medigue C."/>
            <person name="Adney W.S."/>
            <person name="Xu X.C."/>
            <person name="Lapidus A."/>
            <person name="Parales R.E."/>
            <person name="Detter C."/>
            <person name="Pujic P."/>
            <person name="Bruce D."/>
            <person name="Lavire C."/>
            <person name="Challacombe J.F."/>
            <person name="Brettin T.S."/>
            <person name="Berry A.M."/>
        </authorList>
    </citation>
    <scope>NUCLEOTIDE SEQUENCE [LARGE SCALE GENOMIC DNA]</scope>
    <source>
        <strain evidence="3">ATCC 43068 / DSM 8971 / 11B</strain>
    </source>
</reference>
<dbReference type="OrthoDB" id="9779184at2"/>
<keyword evidence="2" id="KW-0413">Isomerase</keyword>
<dbReference type="SUPFAM" id="SSF51658">
    <property type="entry name" value="Xylose isomerase-like"/>
    <property type="match status" value="1"/>
</dbReference>
<dbReference type="AlphaFoldDB" id="A0LVX4"/>
<proteinExistence type="predicted"/>
<dbReference type="InterPro" id="IPR013022">
    <property type="entry name" value="Xyl_isomerase-like_TIM-brl"/>
</dbReference>
<dbReference type="STRING" id="351607.Acel_1812"/>
<dbReference type="Gene3D" id="3.20.20.150">
    <property type="entry name" value="Divalent-metal-dependent TIM barrel enzymes"/>
    <property type="match status" value="1"/>
</dbReference>
<dbReference type="InterPro" id="IPR036237">
    <property type="entry name" value="Xyl_isomerase-like_sf"/>
</dbReference>
<evidence type="ECO:0000313" key="2">
    <source>
        <dbReference type="EMBL" id="ABK53584.1"/>
    </source>
</evidence>
<sequence length="329" mass="36718">MKLGVYTACLHDRPLSEALDVIRELGLNSAEINSGGFLPTPHLPVQKLLDSQSARDDYLDAFHSRGLTLTALNCNGNPLHPDPEVREKHAADLRRSIEVAAALGVRRVVTMSGLPASDPGGRLPSWTVVPWDSAYLDVRDYQWNDIAIPFWREIDRLARDHNVRVCIEMHPHNIVYNPVTLVRLVDAIDATHVGAEMDPSHLFWQGIDPVVAVRFLGKLVYNAAAKDTRINAKVNLYGVLDDRFNRVAPDAPKVSLGGRYALNRWPDDAAWDFVAVGRGHDTGWWHEFLRALAEVDPDMAVNIEHEDRELDSMTGLRIAAETLRIAAKP</sequence>
<dbReference type="PANTHER" id="PTHR12110:SF21">
    <property type="entry name" value="XYLOSE ISOMERASE-LIKE TIM BARREL DOMAIN-CONTAINING PROTEIN"/>
    <property type="match status" value="1"/>
</dbReference>
<dbReference type="EMBL" id="CP000481">
    <property type="protein sequence ID" value="ABK53584.1"/>
    <property type="molecule type" value="Genomic_DNA"/>
</dbReference>
<evidence type="ECO:0000259" key="1">
    <source>
        <dbReference type="Pfam" id="PF01261"/>
    </source>
</evidence>
<dbReference type="Pfam" id="PF01261">
    <property type="entry name" value="AP_endonuc_2"/>
    <property type="match status" value="1"/>
</dbReference>
<protein>
    <submittedName>
        <fullName evidence="2">Xylose isomerase domain protein TIM barrel</fullName>
    </submittedName>
</protein>
<dbReference type="GO" id="GO:0016853">
    <property type="term" value="F:isomerase activity"/>
    <property type="evidence" value="ECO:0007669"/>
    <property type="project" value="UniProtKB-KW"/>
</dbReference>